<comment type="caution">
    <text evidence="1">The sequence shown here is derived from an EMBL/GenBank/DDBJ whole genome shotgun (WGS) entry which is preliminary data.</text>
</comment>
<proteinExistence type="predicted"/>
<evidence type="ECO:0000313" key="1">
    <source>
        <dbReference type="EMBL" id="KAI5665701.1"/>
    </source>
</evidence>
<sequence length="1785" mass="199650">MANSPPRNAAVPLPRGMSLSNSVHSEVAPCLPLPSLPVFCGAVDQELRLFDEPRSLSRADVISQAPKVAELLRTTDVSYMNLRDDVDHQHHGMQGHFDLSDEVLRYNPDAFEYRALGKQGCTNEPIQTANLAESKASEQRMPIVEQEQRDCSGTQNLQHNHFIATDVINNSRKPKVRKKGKDRILSSVGPDDTESQDAVIGRYSEMLEDLCSRAEIFSDDRDEAEWLPLTVADLKMVTSEIVSIRTKKILHLVPVDIHSRLLRVLDHQIHRAEGLSINDCDHSDSDVMVSLSVALESIHAALAIMAFDGMPKQLYKEEIIERIVEFSRHQIMDVMSACDPAYRALHKPTDNGTFEGEEGEEADIDFGSTGKKRRITRNVKVRKATLNKASASVNSILQKLCTIVGFLEDLLLVERLSDSCILQLIRTSFTTFLVDNVHLLQLKAISLISGIFYTYIQHRAYVMDEALQVLLKLPFSKRVPRTYHLPDEEQKQIQVITALLIQLIHSSANLPEVLRQTSDVPSLDVSMDGNYPTKCHEAITESCCLFWSRVLQRLTGSKNQDSSELKIMIENLIVDLLVTLNLPEYPGAAPILEVLCVLLLQNAGLKSKDIAARSLAIDLLGTVAARLKHDAVICRREKFWIVRELISGESGNPSEACSVCLDARVEKPLFVCEGCQRLFHLDCAGVVGNTASTQNLYCPICVCKKQLLVLNSYSESQGMNDEKKKCKTSGKSPQSSHATTNLEIVQQMLLNYLQDAGDADIHLYTRWFYLCLWYKDDPDSQQKIPYHLARLTSKSIIHDSSPGSILLTRDAVKKITLALGQNSSFSRGFDKILQVLLASLRENSPVIRAKALRAVSIIVEADPEVLGDKHVQNAVEGRFCDSAISVREAALELVGRHIASYPDVGLKYFAKVAERIKDTGVSVRKRAIKIIRDMCTSNSSFTEFPTACIEIIARVNDEESSIQDLVCKTFYEFWFEEPSGIHSHHFGDGSSVPLEVARKTEQMVEMLRRMTSHQLLVAVIKRNLTLDFFPQSAKAAGVNPVSLASVRRRCELMCKCLLEKIVQVTELSNEEADVHMLPYVLLLHAFCIVDPTLCAPASDSSQFVVTLQPYLKSQADSRGAAQLLESIIFIIDSVLPLIRKLSETVVEELEQDLMQMIVRHPFFVVVHACIKCLCSLNKVAKKGATVIEYLIQLFCKRLDSLGFDNEKQVGRSLFCLGLLLRYGNSLPTSSGSKHIDVKNSLNLFIKYLQADKFVIKVRSLQGLGYVLIAQPECMLEKDVGKILEDTLSSNADNRLKMQSLQNMYEYLLDAENQMGTDNGCNGEETCTTDGQSVPVAAGAGDTNICGGIVQLYWDKILGRCLDVDEKVRQYALKIVEIVLRQGLVHPITCVPHLIALETDPLEANSKLAHHLLMNMNEKYPSFFESRLGDGLQMSFVFMQCLHHSSPASLNQKGPPKQSGNVKLKSDSGPLGYGKVGVSRIYKLIRNNRVSRNKFMASIVRKFDMPCWNDSVVPFLIYCTEVLALLPFSLPDEPLYLIYSINRVNQVRAGVLEANMKAFLHSLQQDVQKSNVNETIQPHPSYLLDGNIAVDNAQMGYQENLGGQRVSGHALEDLNPQSLTSGNSHAISEDDLKKIWADCLAAGALQLLLKLKRHLKIVYSLDDTRCQAFSPNELPKPGEFLSKQTIPFNPNEICIDPPSNYEDLLRRYQEFKNALREDTVDYAVYTANIKKRRPPAARRGGRSSSKMAVAVDEDYDDDEDWGSGARRLNNNNNSMRRSSSRIRQRM</sequence>
<gene>
    <name evidence="1" type="ORF">M9H77_15554</name>
</gene>
<evidence type="ECO:0000313" key="2">
    <source>
        <dbReference type="Proteomes" id="UP001060085"/>
    </source>
</evidence>
<keyword evidence="2" id="KW-1185">Reference proteome</keyword>
<name>A0ACC0B0X6_CATRO</name>
<reference evidence="2" key="1">
    <citation type="journal article" date="2023" name="Nat. Plants">
        <title>Single-cell RNA sequencing provides a high-resolution roadmap for understanding the multicellular compartmentation of specialized metabolism.</title>
        <authorList>
            <person name="Sun S."/>
            <person name="Shen X."/>
            <person name="Li Y."/>
            <person name="Li Y."/>
            <person name="Wang S."/>
            <person name="Li R."/>
            <person name="Zhang H."/>
            <person name="Shen G."/>
            <person name="Guo B."/>
            <person name="Wei J."/>
            <person name="Xu J."/>
            <person name="St-Pierre B."/>
            <person name="Chen S."/>
            <person name="Sun C."/>
        </authorList>
    </citation>
    <scope>NUCLEOTIDE SEQUENCE [LARGE SCALE GENOMIC DNA]</scope>
</reference>
<organism evidence="1 2">
    <name type="scientific">Catharanthus roseus</name>
    <name type="common">Madagascar periwinkle</name>
    <name type="synonym">Vinca rosea</name>
    <dbReference type="NCBI Taxonomy" id="4058"/>
    <lineage>
        <taxon>Eukaryota</taxon>
        <taxon>Viridiplantae</taxon>
        <taxon>Streptophyta</taxon>
        <taxon>Embryophyta</taxon>
        <taxon>Tracheophyta</taxon>
        <taxon>Spermatophyta</taxon>
        <taxon>Magnoliopsida</taxon>
        <taxon>eudicotyledons</taxon>
        <taxon>Gunneridae</taxon>
        <taxon>Pentapetalae</taxon>
        <taxon>asterids</taxon>
        <taxon>lamiids</taxon>
        <taxon>Gentianales</taxon>
        <taxon>Apocynaceae</taxon>
        <taxon>Rauvolfioideae</taxon>
        <taxon>Vinceae</taxon>
        <taxon>Catharanthinae</taxon>
        <taxon>Catharanthus</taxon>
    </lineage>
</organism>
<dbReference type="EMBL" id="CM044704">
    <property type="protein sequence ID" value="KAI5665701.1"/>
    <property type="molecule type" value="Genomic_DNA"/>
</dbReference>
<dbReference type="Proteomes" id="UP001060085">
    <property type="component" value="Linkage Group LG04"/>
</dbReference>
<protein>
    <submittedName>
        <fullName evidence="1">Uncharacterized protein</fullName>
    </submittedName>
</protein>
<accession>A0ACC0B0X6</accession>